<reference evidence="1" key="2">
    <citation type="submission" date="2023-05" db="EMBL/GenBank/DDBJ databases">
        <authorList>
            <person name="Fouks B."/>
        </authorList>
    </citation>
    <scope>NUCLEOTIDE SEQUENCE</scope>
    <source>
        <strain evidence="1">Stay&amp;Tobe</strain>
        <tissue evidence="1">Testes</tissue>
    </source>
</reference>
<dbReference type="AlphaFoldDB" id="A0AAD7ZGJ1"/>
<protein>
    <submittedName>
        <fullName evidence="1">Uncharacterized protein</fullName>
    </submittedName>
</protein>
<gene>
    <name evidence="1" type="ORF">L9F63_004648</name>
</gene>
<keyword evidence="2" id="KW-1185">Reference proteome</keyword>
<comment type="caution">
    <text evidence="1">The sequence shown here is derived from an EMBL/GenBank/DDBJ whole genome shotgun (WGS) entry which is preliminary data.</text>
</comment>
<dbReference type="Proteomes" id="UP001233999">
    <property type="component" value="Unassembled WGS sequence"/>
</dbReference>
<name>A0AAD7ZGJ1_DIPPU</name>
<evidence type="ECO:0000313" key="1">
    <source>
        <dbReference type="EMBL" id="KAJ9579722.1"/>
    </source>
</evidence>
<sequence length="96" mass="11179">CNMNKYVEASQIIILKLKHKNNNHIRYVNLYNIFQTLSRSIDQNKSAADVKITCRIHHFRGCKENASNQKVPPPSRSLAFSSKPLYSWRLSTNLFQ</sequence>
<feature type="non-terminal residue" evidence="1">
    <location>
        <position position="1"/>
    </location>
</feature>
<proteinExistence type="predicted"/>
<accession>A0AAD7ZGJ1</accession>
<evidence type="ECO:0000313" key="2">
    <source>
        <dbReference type="Proteomes" id="UP001233999"/>
    </source>
</evidence>
<organism evidence="1 2">
    <name type="scientific">Diploptera punctata</name>
    <name type="common">Pacific beetle cockroach</name>
    <dbReference type="NCBI Taxonomy" id="6984"/>
    <lineage>
        <taxon>Eukaryota</taxon>
        <taxon>Metazoa</taxon>
        <taxon>Ecdysozoa</taxon>
        <taxon>Arthropoda</taxon>
        <taxon>Hexapoda</taxon>
        <taxon>Insecta</taxon>
        <taxon>Pterygota</taxon>
        <taxon>Neoptera</taxon>
        <taxon>Polyneoptera</taxon>
        <taxon>Dictyoptera</taxon>
        <taxon>Blattodea</taxon>
        <taxon>Blaberoidea</taxon>
        <taxon>Blaberidae</taxon>
        <taxon>Diplopterinae</taxon>
        <taxon>Diploptera</taxon>
    </lineage>
</organism>
<reference evidence="1" key="1">
    <citation type="journal article" date="2023" name="IScience">
        <title>Live-bearing cockroach genome reveals convergent evolutionary mechanisms linked to viviparity in insects and beyond.</title>
        <authorList>
            <person name="Fouks B."/>
            <person name="Harrison M.C."/>
            <person name="Mikhailova A.A."/>
            <person name="Marchal E."/>
            <person name="English S."/>
            <person name="Carruthers M."/>
            <person name="Jennings E.C."/>
            <person name="Chiamaka E.L."/>
            <person name="Frigard R.A."/>
            <person name="Pippel M."/>
            <person name="Attardo G.M."/>
            <person name="Benoit J.B."/>
            <person name="Bornberg-Bauer E."/>
            <person name="Tobe S.S."/>
        </authorList>
    </citation>
    <scope>NUCLEOTIDE SEQUENCE</scope>
    <source>
        <strain evidence="1">Stay&amp;Tobe</strain>
    </source>
</reference>
<feature type="non-terminal residue" evidence="1">
    <location>
        <position position="96"/>
    </location>
</feature>
<dbReference type="EMBL" id="JASPKZ010008379">
    <property type="protein sequence ID" value="KAJ9579722.1"/>
    <property type="molecule type" value="Genomic_DNA"/>
</dbReference>